<reference evidence="1 2" key="1">
    <citation type="submission" date="2020-08" db="EMBL/GenBank/DDBJ databases">
        <authorList>
            <person name="Koutsovoulos G."/>
            <person name="Danchin GJ E."/>
        </authorList>
    </citation>
    <scope>NUCLEOTIDE SEQUENCE [LARGE SCALE GENOMIC DNA]</scope>
</reference>
<dbReference type="Proteomes" id="UP000580250">
    <property type="component" value="Unassembled WGS sequence"/>
</dbReference>
<comment type="caution">
    <text evidence="1">The sequence shown here is derived from an EMBL/GenBank/DDBJ whole genome shotgun (WGS) entry which is preliminary data.</text>
</comment>
<gene>
    <name evidence="1" type="ORF">MENT_LOCUS52399</name>
</gene>
<dbReference type="EMBL" id="CAJEWN010001640">
    <property type="protein sequence ID" value="CAD2199035.1"/>
    <property type="molecule type" value="Genomic_DNA"/>
</dbReference>
<organism evidence="1 2">
    <name type="scientific">Meloidogyne enterolobii</name>
    <name type="common">Root-knot nematode worm</name>
    <name type="synonym">Meloidogyne mayaguensis</name>
    <dbReference type="NCBI Taxonomy" id="390850"/>
    <lineage>
        <taxon>Eukaryota</taxon>
        <taxon>Metazoa</taxon>
        <taxon>Ecdysozoa</taxon>
        <taxon>Nematoda</taxon>
        <taxon>Chromadorea</taxon>
        <taxon>Rhabditida</taxon>
        <taxon>Tylenchina</taxon>
        <taxon>Tylenchomorpha</taxon>
        <taxon>Tylenchoidea</taxon>
        <taxon>Meloidogynidae</taxon>
        <taxon>Meloidogyninae</taxon>
        <taxon>Meloidogyne</taxon>
    </lineage>
</organism>
<evidence type="ECO:0000313" key="2">
    <source>
        <dbReference type="Proteomes" id="UP000580250"/>
    </source>
</evidence>
<sequence>MKTLIIYLFLILSLKAISFYALYLTETEKEEFISISQFFESLIPKEEEIIQRPKIYGRISSLSRLPVRNTPNISCINYIEVCF</sequence>
<accession>A0A6V7XIF5</accession>
<dbReference type="AlphaFoldDB" id="A0A6V7XIF5"/>
<proteinExistence type="predicted"/>
<name>A0A6V7XIF5_MELEN</name>
<protein>
    <submittedName>
        <fullName evidence="1">Uncharacterized protein</fullName>
    </submittedName>
</protein>
<evidence type="ECO:0000313" key="1">
    <source>
        <dbReference type="EMBL" id="CAD2199035.1"/>
    </source>
</evidence>